<sequence length="183" mass="20540">MRFFVALAFACGTSATAVLPLWTAAEAHDILSSESDIQRAGFDIETAPDMADLEARYLLNKRAERAYVYRRNVRIPRDSNDGGLPVARPIDFYGVRLDFIMAEREIEQGDDVTTQWYCKAIRITNKGPMRRLVTALESVAAGTRVSGKPLFRKFMPRRTVQVVELPENLLQFELSITSAPGRG</sequence>
<protein>
    <submittedName>
        <fullName evidence="2">Uncharacterized protein</fullName>
    </submittedName>
</protein>
<evidence type="ECO:0000256" key="1">
    <source>
        <dbReference type="SAM" id="SignalP"/>
    </source>
</evidence>
<evidence type="ECO:0000313" key="2">
    <source>
        <dbReference type="EMBL" id="CCE29590.1"/>
    </source>
</evidence>
<dbReference type="OrthoDB" id="10362492at2759"/>
<dbReference type="AlphaFoldDB" id="M1W504"/>
<feature type="chain" id="PRO_5004019365" evidence="1">
    <location>
        <begin position="28"/>
        <end position="183"/>
    </location>
</feature>
<keyword evidence="1" id="KW-0732">Signal</keyword>
<reference evidence="2 3" key="1">
    <citation type="journal article" date="2013" name="PLoS Genet.">
        <title>Plant-symbiotic fungi as chemical engineers: Multi-genome analysis of the Clavicipitaceae reveals dynamics of alkaloid loci.</title>
        <authorList>
            <person name="Schardl C.L."/>
            <person name="Young C.A."/>
            <person name="Hesse U."/>
            <person name="Amyotte S.G."/>
            <person name="Andreeva K."/>
            <person name="Calie P.J."/>
            <person name="Fleetwood D.J."/>
            <person name="Haws D.C."/>
            <person name="Moore N."/>
            <person name="Oeser B."/>
            <person name="Panaccione D.G."/>
            <person name="Schweri K.K."/>
            <person name="Voisey C.R."/>
            <person name="Farman M.L."/>
            <person name="Jaromczyk J.W."/>
            <person name="Roe B.A."/>
            <person name="O'Sullivan D.M."/>
            <person name="Scott B."/>
            <person name="Tudzynski P."/>
            <person name="An Z."/>
            <person name="Arnaoudova E.G."/>
            <person name="Bullock C.T."/>
            <person name="Charlton N.D."/>
            <person name="Chen L."/>
            <person name="Cox M."/>
            <person name="Dinkins R.D."/>
            <person name="Florea S."/>
            <person name="Glenn A.E."/>
            <person name="Gordon A."/>
            <person name="Gueldener U."/>
            <person name="Harris D.R."/>
            <person name="Hollin W."/>
            <person name="Jaromczyk J."/>
            <person name="Johnson R.D."/>
            <person name="Khan A.K."/>
            <person name="Leistner E."/>
            <person name="Leuchtmann A."/>
            <person name="Li C."/>
            <person name="Liu J."/>
            <person name="Liu J."/>
            <person name="Liu M."/>
            <person name="Mace W."/>
            <person name="Machado C."/>
            <person name="Nagabhyru P."/>
            <person name="Pan J."/>
            <person name="Schmid J."/>
            <person name="Sugawara K."/>
            <person name="Steiner U."/>
            <person name="Takach J.E."/>
            <person name="Tanaka E."/>
            <person name="Webb J.S."/>
            <person name="Wilson E.V."/>
            <person name="Wiseman J.L."/>
            <person name="Yoshida R."/>
            <person name="Zeng Z."/>
        </authorList>
    </citation>
    <scope>NUCLEOTIDE SEQUENCE [LARGE SCALE GENOMIC DNA]</scope>
    <source>
        <strain evidence="2 3">20.1</strain>
    </source>
</reference>
<dbReference type="EMBL" id="CAGA01000015">
    <property type="protein sequence ID" value="CCE29590.1"/>
    <property type="molecule type" value="Genomic_DNA"/>
</dbReference>
<accession>M1W504</accession>
<organism evidence="2 3">
    <name type="scientific">Claviceps purpurea (strain 20.1)</name>
    <name type="common">Ergot fungus</name>
    <name type="synonym">Sphacelia segetum</name>
    <dbReference type="NCBI Taxonomy" id="1111077"/>
    <lineage>
        <taxon>Eukaryota</taxon>
        <taxon>Fungi</taxon>
        <taxon>Dikarya</taxon>
        <taxon>Ascomycota</taxon>
        <taxon>Pezizomycotina</taxon>
        <taxon>Sordariomycetes</taxon>
        <taxon>Hypocreomycetidae</taxon>
        <taxon>Hypocreales</taxon>
        <taxon>Clavicipitaceae</taxon>
        <taxon>Claviceps</taxon>
    </lineage>
</organism>
<dbReference type="Proteomes" id="UP000016801">
    <property type="component" value="Unassembled WGS sequence"/>
</dbReference>
<name>M1W504_CLAP2</name>
<evidence type="ECO:0000313" key="3">
    <source>
        <dbReference type="Proteomes" id="UP000016801"/>
    </source>
</evidence>
<feature type="signal peptide" evidence="1">
    <location>
        <begin position="1"/>
        <end position="27"/>
    </location>
</feature>
<comment type="caution">
    <text evidence="2">The sequence shown here is derived from an EMBL/GenBank/DDBJ whole genome shotgun (WGS) entry which is preliminary data.</text>
</comment>
<gene>
    <name evidence="2" type="ORF">CPUR_03437</name>
</gene>
<keyword evidence="3" id="KW-1185">Reference proteome</keyword>
<proteinExistence type="predicted"/>
<dbReference type="HOGENOM" id="CLU_130500_0_0_1"/>